<protein>
    <recommendedName>
        <fullName evidence="3">Cytochrome c domain-containing protein</fullName>
    </recommendedName>
</protein>
<evidence type="ECO:0008006" key="3">
    <source>
        <dbReference type="Google" id="ProtNLM"/>
    </source>
</evidence>
<dbReference type="AlphaFoldDB" id="A0A2S9J4P6"/>
<evidence type="ECO:0000313" key="2">
    <source>
        <dbReference type="Proteomes" id="UP000239711"/>
    </source>
</evidence>
<gene>
    <name evidence="1" type="ORF">C5745_07545</name>
</gene>
<evidence type="ECO:0000313" key="1">
    <source>
        <dbReference type="EMBL" id="PRD47763.1"/>
    </source>
</evidence>
<dbReference type="EMBL" id="PVBQ01000005">
    <property type="protein sequence ID" value="PRD47763.1"/>
    <property type="molecule type" value="Genomic_DNA"/>
</dbReference>
<dbReference type="Proteomes" id="UP000239711">
    <property type="component" value="Unassembled WGS sequence"/>
</dbReference>
<accession>A0A2S9J4P6</accession>
<name>A0A2S9J4P6_9SPHI</name>
<reference evidence="1 2" key="1">
    <citation type="submission" date="2018-02" db="EMBL/GenBank/DDBJ databases">
        <title>The draft genome of Sphingobacterium sp. 5JN-11.</title>
        <authorList>
            <person name="Liu L."/>
            <person name="Li L."/>
            <person name="Liang L."/>
            <person name="Zhang X."/>
            <person name="Wang T."/>
        </authorList>
    </citation>
    <scope>NUCLEOTIDE SEQUENCE [LARGE SCALE GENOMIC DNA]</scope>
    <source>
        <strain evidence="1 2">5JN-11</strain>
    </source>
</reference>
<keyword evidence="2" id="KW-1185">Reference proteome</keyword>
<comment type="caution">
    <text evidence="1">The sequence shown here is derived from an EMBL/GenBank/DDBJ whole genome shotgun (WGS) entry which is preliminary data.</text>
</comment>
<organism evidence="1 2">
    <name type="scientific">Sphingobacterium haloxyli</name>
    <dbReference type="NCBI Taxonomy" id="2100533"/>
    <lineage>
        <taxon>Bacteria</taxon>
        <taxon>Pseudomonadati</taxon>
        <taxon>Bacteroidota</taxon>
        <taxon>Sphingobacteriia</taxon>
        <taxon>Sphingobacteriales</taxon>
        <taxon>Sphingobacteriaceae</taxon>
        <taxon>Sphingobacterium</taxon>
    </lineage>
</organism>
<proteinExistence type="predicted"/>
<sequence length="278" mass="31338">MRNLEPASDVTIYELSSPLFTDYASKQRLIKLPKGTAMTAPDGKLPEFPEGTILAKTFYYDRPDAPQGKHIIETRLLIKDEGNWNAATYRWNELKQEAHLLKDGARVNASYRSSNGVEKTVGYLIPTEAECSSCHRTNSRIVPLGPELRNLNIGVSKRGRIVNQINYFIDIGILNPVDNQALGVLPNWADNRFTIDERARAYMHVNCSHCHNSGGWADDFTSLDLTYDTPFDETRIGSRKKRIAERIMLTGDGKMPRLGTTVLHTEGIQLIRDYIEGL</sequence>